<dbReference type="AlphaFoldDB" id="A0A9Q1JCI0"/>
<proteinExistence type="predicted"/>
<accession>A0A9Q1JCI0</accession>
<name>A0A9Q1JCI0_SYNKA</name>
<sequence length="80" mass="8502">MDSPPKLSGETLIVHHIPLMHCQVSGRQCCGSVKRPAPFGPVEALSLTRTTSLPEQDVLHREALVYSSLIQTSGSSSSSG</sequence>
<evidence type="ECO:0000313" key="2">
    <source>
        <dbReference type="Proteomes" id="UP001152622"/>
    </source>
</evidence>
<organism evidence="1 2">
    <name type="scientific">Synaphobranchus kaupii</name>
    <name type="common">Kaup's arrowtooth eel</name>
    <dbReference type="NCBI Taxonomy" id="118154"/>
    <lineage>
        <taxon>Eukaryota</taxon>
        <taxon>Metazoa</taxon>
        <taxon>Chordata</taxon>
        <taxon>Craniata</taxon>
        <taxon>Vertebrata</taxon>
        <taxon>Euteleostomi</taxon>
        <taxon>Actinopterygii</taxon>
        <taxon>Neopterygii</taxon>
        <taxon>Teleostei</taxon>
        <taxon>Anguilliformes</taxon>
        <taxon>Synaphobranchidae</taxon>
        <taxon>Synaphobranchus</taxon>
    </lineage>
</organism>
<feature type="non-terminal residue" evidence="1">
    <location>
        <position position="80"/>
    </location>
</feature>
<dbReference type="Proteomes" id="UP001152622">
    <property type="component" value="Chromosome 1"/>
</dbReference>
<gene>
    <name evidence="1" type="ORF">SKAU_G00014310</name>
</gene>
<protein>
    <submittedName>
        <fullName evidence="1">Uncharacterized protein</fullName>
    </submittedName>
</protein>
<evidence type="ECO:0000313" key="1">
    <source>
        <dbReference type="EMBL" id="KAJ8380653.1"/>
    </source>
</evidence>
<dbReference type="EMBL" id="JAINUF010000001">
    <property type="protein sequence ID" value="KAJ8380653.1"/>
    <property type="molecule type" value="Genomic_DNA"/>
</dbReference>
<keyword evidence="2" id="KW-1185">Reference proteome</keyword>
<reference evidence="1" key="1">
    <citation type="journal article" date="2023" name="Science">
        <title>Genome structures resolve the early diversification of teleost fishes.</title>
        <authorList>
            <person name="Parey E."/>
            <person name="Louis A."/>
            <person name="Montfort J."/>
            <person name="Bouchez O."/>
            <person name="Roques C."/>
            <person name="Iampietro C."/>
            <person name="Lluch J."/>
            <person name="Castinel A."/>
            <person name="Donnadieu C."/>
            <person name="Desvignes T."/>
            <person name="Floi Bucao C."/>
            <person name="Jouanno E."/>
            <person name="Wen M."/>
            <person name="Mejri S."/>
            <person name="Dirks R."/>
            <person name="Jansen H."/>
            <person name="Henkel C."/>
            <person name="Chen W.J."/>
            <person name="Zahm M."/>
            <person name="Cabau C."/>
            <person name="Klopp C."/>
            <person name="Thompson A.W."/>
            <person name="Robinson-Rechavi M."/>
            <person name="Braasch I."/>
            <person name="Lecointre G."/>
            <person name="Bobe J."/>
            <person name="Postlethwait J.H."/>
            <person name="Berthelot C."/>
            <person name="Roest Crollius H."/>
            <person name="Guiguen Y."/>
        </authorList>
    </citation>
    <scope>NUCLEOTIDE SEQUENCE</scope>
    <source>
        <strain evidence="1">WJC10195</strain>
    </source>
</reference>
<comment type="caution">
    <text evidence="1">The sequence shown here is derived from an EMBL/GenBank/DDBJ whole genome shotgun (WGS) entry which is preliminary data.</text>
</comment>
<dbReference type="OrthoDB" id="9884296at2759"/>